<evidence type="ECO:0000313" key="1">
    <source>
        <dbReference type="EMBL" id="GBN00306.1"/>
    </source>
</evidence>
<evidence type="ECO:0000313" key="2">
    <source>
        <dbReference type="Proteomes" id="UP000499080"/>
    </source>
</evidence>
<keyword evidence="2" id="KW-1185">Reference proteome</keyword>
<proteinExistence type="predicted"/>
<comment type="caution">
    <text evidence="1">The sequence shown here is derived from an EMBL/GenBank/DDBJ whole genome shotgun (WGS) entry which is preliminary data.</text>
</comment>
<dbReference type="AlphaFoldDB" id="A0A4Y2KEY6"/>
<protein>
    <submittedName>
        <fullName evidence="1">Uncharacterized protein</fullName>
    </submittedName>
</protein>
<dbReference type="EMBL" id="BGPR01004506">
    <property type="protein sequence ID" value="GBN00306.1"/>
    <property type="molecule type" value="Genomic_DNA"/>
</dbReference>
<reference evidence="1 2" key="1">
    <citation type="journal article" date="2019" name="Sci. Rep.">
        <title>Orb-weaving spider Araneus ventricosus genome elucidates the spidroin gene catalogue.</title>
        <authorList>
            <person name="Kono N."/>
            <person name="Nakamura H."/>
            <person name="Ohtoshi R."/>
            <person name="Moran D.A.P."/>
            <person name="Shinohara A."/>
            <person name="Yoshida Y."/>
            <person name="Fujiwara M."/>
            <person name="Mori M."/>
            <person name="Tomita M."/>
            <person name="Arakawa K."/>
        </authorList>
    </citation>
    <scope>NUCLEOTIDE SEQUENCE [LARGE SCALE GENOMIC DNA]</scope>
</reference>
<accession>A0A4Y2KEY6</accession>
<name>A0A4Y2KEY6_ARAVE</name>
<dbReference type="Proteomes" id="UP000499080">
    <property type="component" value="Unassembled WGS sequence"/>
</dbReference>
<organism evidence="1 2">
    <name type="scientific">Araneus ventricosus</name>
    <name type="common">Orbweaver spider</name>
    <name type="synonym">Epeira ventricosa</name>
    <dbReference type="NCBI Taxonomy" id="182803"/>
    <lineage>
        <taxon>Eukaryota</taxon>
        <taxon>Metazoa</taxon>
        <taxon>Ecdysozoa</taxon>
        <taxon>Arthropoda</taxon>
        <taxon>Chelicerata</taxon>
        <taxon>Arachnida</taxon>
        <taxon>Araneae</taxon>
        <taxon>Araneomorphae</taxon>
        <taxon>Entelegynae</taxon>
        <taxon>Araneoidea</taxon>
        <taxon>Araneidae</taxon>
        <taxon>Araneus</taxon>
    </lineage>
</organism>
<sequence>MDAIVYQVDKRCNPGKFSKSKISSEKIPKSRILVKHPEASPKVNTSVKTPEMNLKIKLITPEMVTERKPLPVNHEYSLKLEFLVKPLEMFPNKKSSPRDRERHPK</sequence>
<gene>
    <name evidence="1" type="ORF">AVEN_114794_1</name>
</gene>